<protein>
    <submittedName>
        <fullName evidence="1">Uncharacterized protein</fullName>
    </submittedName>
</protein>
<name>A0AAV3K8F6_9GAMM</name>
<sequence>MVQHQAAAFLIDGAALTGEGDVVTAGGFLCGAIEPGNNTDPRRVGIIPQDGFCHYANFINCM</sequence>
<proteinExistence type="predicted"/>
<comment type="caution">
    <text evidence="1">The sequence shown here is derived from an EMBL/GenBank/DDBJ whole genome shotgun (WGS) entry which is preliminary data.</text>
</comment>
<reference evidence="2" key="1">
    <citation type="journal article" date="2013" name="Diversity">
        <title>Genome Sequence of Dickeya solani, a New soft Rot Pathogen of Potato, Suggests its Emergence May Be Related to a Novel Combination of Non-Ribosomal Peptide/Polyketide Synthetase Clusters.</title>
        <authorList>
            <person name="Garlant L."/>
            <person name="Koskinen P."/>
            <person name="Rouhiainen L."/>
            <person name="Laine P."/>
            <person name="Paulin L."/>
            <person name="Auvinen P."/>
            <person name="Holm L."/>
            <person name="Pirhonen M."/>
        </authorList>
    </citation>
    <scope>NUCLEOTIDE SEQUENCE [LARGE SCALE GENOMIC DNA]</scope>
    <source>
        <strain evidence="2">D s0432-1</strain>
    </source>
</reference>
<evidence type="ECO:0000313" key="2">
    <source>
        <dbReference type="Proteomes" id="UP000017142"/>
    </source>
</evidence>
<dbReference type="Proteomes" id="UP000017142">
    <property type="component" value="Unassembled WGS sequence"/>
</dbReference>
<evidence type="ECO:0000313" key="1">
    <source>
        <dbReference type="EMBL" id="ERO56847.1"/>
    </source>
</evidence>
<organism evidence="1 2">
    <name type="scientific">Dickeya solani D s0432-1</name>
    <dbReference type="NCBI Taxonomy" id="1231725"/>
    <lineage>
        <taxon>Bacteria</taxon>
        <taxon>Pseudomonadati</taxon>
        <taxon>Pseudomonadota</taxon>
        <taxon>Gammaproteobacteria</taxon>
        <taxon>Enterobacterales</taxon>
        <taxon>Pectobacteriaceae</taxon>
        <taxon>Dickeya</taxon>
    </lineage>
</organism>
<dbReference type="AlphaFoldDB" id="A0AAV3K8F6"/>
<accession>A0AAV3K8F6</accession>
<dbReference type="EMBL" id="AMWE01000004">
    <property type="protein sequence ID" value="ERO56847.1"/>
    <property type="molecule type" value="Genomic_DNA"/>
</dbReference>
<gene>
    <name evidence="1" type="ORF">A544_3420</name>
</gene>